<organism evidence="1 2">
    <name type="scientific">Chrysochromulina tobinii</name>
    <dbReference type="NCBI Taxonomy" id="1460289"/>
    <lineage>
        <taxon>Eukaryota</taxon>
        <taxon>Haptista</taxon>
        <taxon>Haptophyta</taxon>
        <taxon>Prymnesiophyceae</taxon>
        <taxon>Prymnesiales</taxon>
        <taxon>Chrysochromulinaceae</taxon>
        <taxon>Chrysochromulina</taxon>
    </lineage>
</organism>
<proteinExistence type="predicted"/>
<gene>
    <name evidence="1" type="ORF">Ctob_001945</name>
</gene>
<dbReference type="SUPFAM" id="SSF55729">
    <property type="entry name" value="Acyl-CoA N-acyltransferases (Nat)"/>
    <property type="match status" value="1"/>
</dbReference>
<dbReference type="PANTHER" id="PTHR47017:SF1">
    <property type="entry name" value="ACYL-COA"/>
    <property type="match status" value="1"/>
</dbReference>
<protein>
    <submittedName>
        <fullName evidence="1">Cytoplasmic protein</fullName>
    </submittedName>
</protein>
<dbReference type="Proteomes" id="UP000037460">
    <property type="component" value="Unassembled WGS sequence"/>
</dbReference>
<keyword evidence="2" id="KW-1185">Reference proteome</keyword>
<dbReference type="OrthoDB" id="10261902at2759"/>
<dbReference type="InterPro" id="IPR016181">
    <property type="entry name" value="Acyl_CoA_acyltransferase"/>
</dbReference>
<evidence type="ECO:0000313" key="1">
    <source>
        <dbReference type="EMBL" id="KOO28452.1"/>
    </source>
</evidence>
<reference evidence="2" key="1">
    <citation type="journal article" date="2015" name="PLoS Genet.">
        <title>Genome Sequence and Transcriptome Analyses of Chrysochromulina tobin: Metabolic Tools for Enhanced Algal Fitness in the Prominent Order Prymnesiales (Haptophyceae).</title>
        <authorList>
            <person name="Hovde B.T."/>
            <person name="Deodato C.R."/>
            <person name="Hunsperger H.M."/>
            <person name="Ryken S.A."/>
            <person name="Yost W."/>
            <person name="Jha R.K."/>
            <person name="Patterson J."/>
            <person name="Monnat R.J. Jr."/>
            <person name="Barlow S.B."/>
            <person name="Starkenburg S.R."/>
            <person name="Cattolico R.A."/>
        </authorList>
    </citation>
    <scope>NUCLEOTIDE SEQUENCE</scope>
    <source>
        <strain evidence="2">CCMP291</strain>
    </source>
</reference>
<dbReference type="AlphaFoldDB" id="A0A0M0JQA4"/>
<dbReference type="Pfam" id="PF04339">
    <property type="entry name" value="FemAB_like"/>
    <property type="match status" value="1"/>
</dbReference>
<evidence type="ECO:0000313" key="2">
    <source>
        <dbReference type="Proteomes" id="UP000037460"/>
    </source>
</evidence>
<dbReference type="InterPro" id="IPR007434">
    <property type="entry name" value="FemAB-like"/>
</dbReference>
<dbReference type="PANTHER" id="PTHR47017">
    <property type="entry name" value="ACYL-COA"/>
    <property type="match status" value="1"/>
</dbReference>
<comment type="caution">
    <text evidence="1">The sequence shown here is derived from an EMBL/GenBank/DDBJ whole genome shotgun (WGS) entry which is preliminary data.</text>
</comment>
<dbReference type="EMBL" id="JWZX01002568">
    <property type="protein sequence ID" value="KOO28452.1"/>
    <property type="molecule type" value="Genomic_DNA"/>
</dbReference>
<sequence length="162" mass="18288">MEPERRAKLRGVLARGLVALADRLGVSSVHVTFSSREDGRALKQEGFLPRLGVQFHWCNGNYSSFDDYLASLKQSRRKAVERKWGHDYLKRPFFDALGEQMPESVVLVLAEDAEGELVAGALNLIGEDCVYGRNWGCNKWHDALHFEGVHIDGQRLVVDEHP</sequence>
<accession>A0A0M0JQA4</accession>
<name>A0A0M0JQA4_9EUKA</name>